<organism evidence="1 2">
    <name type="scientific">Candidatus Epulonipiscium fishelsonii</name>
    <dbReference type="NCBI Taxonomy" id="77094"/>
    <lineage>
        <taxon>Bacteria</taxon>
        <taxon>Bacillati</taxon>
        <taxon>Bacillota</taxon>
        <taxon>Clostridia</taxon>
        <taxon>Lachnospirales</taxon>
        <taxon>Lachnospiraceae</taxon>
        <taxon>Candidatus Epulonipiscium</taxon>
    </lineage>
</organism>
<protein>
    <submittedName>
        <fullName evidence="1">Uncharacterized protein</fullName>
    </submittedName>
</protein>
<reference evidence="1" key="1">
    <citation type="submission" date="2016-08" db="EMBL/GenBank/DDBJ databases">
        <authorList>
            <person name="Ngugi D.K."/>
            <person name="Miyake S."/>
            <person name="Stingl U."/>
        </authorList>
    </citation>
    <scope>NUCLEOTIDE SEQUENCE</scope>
    <source>
        <strain evidence="1">SCG-B11WGA-EpuloA1</strain>
    </source>
</reference>
<dbReference type="EMBL" id="LJDB01000050">
    <property type="protein sequence ID" value="ONI40510.1"/>
    <property type="molecule type" value="Genomic_DNA"/>
</dbReference>
<evidence type="ECO:0000313" key="1">
    <source>
        <dbReference type="EMBL" id="ONI40510.1"/>
    </source>
</evidence>
<proteinExistence type="predicted"/>
<sequence length="232" mass="27484">MIKYPNGATKALTFSYDDGVEQDKQLVAIFNKYGLKSTFNLNYGLLDQEDYWEKNGVIIKRLSSEEAKNIYASHEVACHGLMHKTLPELSTSEKEYEISEDKRDLEKLFNRNITGMAYSFGKVDNESISIMKKCNIDYGRVVEPTLQFEIPSDWYRWQPTCHHNHEDIYNLIEKYINLKSEELALFYIWGHSYEFDVDNNWEHIENCAKMLAGRDDIWYCTNKEFYDFITRR</sequence>
<evidence type="ECO:0000313" key="2">
    <source>
        <dbReference type="Proteomes" id="UP000188605"/>
    </source>
</evidence>
<accession>A0ACC8XCR5</accession>
<gene>
    <name evidence="1" type="ORF">AN396_05915</name>
</gene>
<comment type="caution">
    <text evidence="1">The sequence shown here is derived from an EMBL/GenBank/DDBJ whole genome shotgun (WGS) entry which is preliminary data.</text>
</comment>
<name>A0ACC8XCR5_9FIRM</name>
<keyword evidence="2" id="KW-1185">Reference proteome</keyword>
<dbReference type="Proteomes" id="UP000188605">
    <property type="component" value="Unassembled WGS sequence"/>
</dbReference>